<keyword evidence="1" id="KW-0472">Membrane</keyword>
<gene>
    <name evidence="2" type="ORF">VFPPC_08110</name>
</gene>
<dbReference type="STRING" id="1380566.A0A179FLZ4"/>
<evidence type="ECO:0008006" key="4">
    <source>
        <dbReference type="Google" id="ProtNLM"/>
    </source>
</evidence>
<name>A0A179FLZ4_METCM</name>
<feature type="transmembrane region" description="Helical" evidence="1">
    <location>
        <begin position="59"/>
        <end position="80"/>
    </location>
</feature>
<evidence type="ECO:0000256" key="1">
    <source>
        <dbReference type="SAM" id="Phobius"/>
    </source>
</evidence>
<comment type="caution">
    <text evidence="2">The sequence shown here is derived from an EMBL/GenBank/DDBJ whole genome shotgun (WGS) entry which is preliminary data.</text>
</comment>
<dbReference type="AlphaFoldDB" id="A0A179FLZ4"/>
<dbReference type="OrthoDB" id="5279542at2759"/>
<feature type="transmembrane region" description="Helical" evidence="1">
    <location>
        <begin position="140"/>
        <end position="160"/>
    </location>
</feature>
<protein>
    <recommendedName>
        <fullName evidence="4">Transmembrane protein</fullName>
    </recommendedName>
</protein>
<keyword evidence="1" id="KW-0812">Transmembrane</keyword>
<evidence type="ECO:0000313" key="3">
    <source>
        <dbReference type="Proteomes" id="UP000078397"/>
    </source>
</evidence>
<feature type="transmembrane region" description="Helical" evidence="1">
    <location>
        <begin position="33"/>
        <end position="53"/>
    </location>
</feature>
<dbReference type="EMBL" id="LSBJ02000004">
    <property type="protein sequence ID" value="OAQ66574.1"/>
    <property type="molecule type" value="Genomic_DNA"/>
</dbReference>
<dbReference type="RefSeq" id="XP_018143661.1">
    <property type="nucleotide sequence ID" value="XM_018286872.1"/>
</dbReference>
<feature type="transmembrane region" description="Helical" evidence="1">
    <location>
        <begin position="100"/>
        <end position="120"/>
    </location>
</feature>
<sequence>MESKIQMGRPRSQASPPAYTLRTTPDGIQKAKLWIRLLSAAICVVLFGASIKLEDVPGVIIILMAPAGITLMWDVAMILVRFLRKNSQDIHPGTRVGVDLVIWLGFGAVAVMMAATWSTWGSNMPEIERDGVKFVLVKVAVILATIEAFVHIALFIIACHETHVRNRYKKLVRRVRAVRHCPEGGSKEDISERS</sequence>
<dbReference type="GeneID" id="28850866"/>
<keyword evidence="3" id="KW-1185">Reference proteome</keyword>
<accession>A0A179FLZ4</accession>
<proteinExistence type="predicted"/>
<keyword evidence="1" id="KW-1133">Transmembrane helix</keyword>
<organism evidence="2 3">
    <name type="scientific">Pochonia chlamydosporia 170</name>
    <dbReference type="NCBI Taxonomy" id="1380566"/>
    <lineage>
        <taxon>Eukaryota</taxon>
        <taxon>Fungi</taxon>
        <taxon>Dikarya</taxon>
        <taxon>Ascomycota</taxon>
        <taxon>Pezizomycotina</taxon>
        <taxon>Sordariomycetes</taxon>
        <taxon>Hypocreomycetidae</taxon>
        <taxon>Hypocreales</taxon>
        <taxon>Clavicipitaceae</taxon>
        <taxon>Pochonia</taxon>
    </lineage>
</organism>
<evidence type="ECO:0000313" key="2">
    <source>
        <dbReference type="EMBL" id="OAQ66574.1"/>
    </source>
</evidence>
<dbReference type="KEGG" id="pchm:VFPPC_08110"/>
<dbReference type="Proteomes" id="UP000078397">
    <property type="component" value="Unassembled WGS sequence"/>
</dbReference>
<reference evidence="2 3" key="1">
    <citation type="journal article" date="2016" name="PLoS Pathog.">
        <title>Biosynthesis of antibiotic leucinostatins in bio-control fungus Purpureocillium lilacinum and their inhibition on phytophthora revealed by genome mining.</title>
        <authorList>
            <person name="Wang G."/>
            <person name="Liu Z."/>
            <person name="Lin R."/>
            <person name="Li E."/>
            <person name="Mao Z."/>
            <person name="Ling J."/>
            <person name="Yang Y."/>
            <person name="Yin W.B."/>
            <person name="Xie B."/>
        </authorList>
    </citation>
    <scope>NUCLEOTIDE SEQUENCE [LARGE SCALE GENOMIC DNA]</scope>
    <source>
        <strain evidence="2">170</strain>
    </source>
</reference>